<dbReference type="EMBL" id="CP098242">
    <property type="protein sequence ID" value="WAW09578.1"/>
    <property type="molecule type" value="Genomic_DNA"/>
</dbReference>
<keyword evidence="3" id="KW-1185">Reference proteome</keyword>
<keyword evidence="1" id="KW-0732">Signal</keyword>
<dbReference type="PROSITE" id="PS51257">
    <property type="entry name" value="PROKAR_LIPOPROTEIN"/>
    <property type="match status" value="1"/>
</dbReference>
<organism evidence="2 3">
    <name type="scientific">Oxalobacter vibrioformis</name>
    <dbReference type="NCBI Taxonomy" id="933080"/>
    <lineage>
        <taxon>Bacteria</taxon>
        <taxon>Pseudomonadati</taxon>
        <taxon>Pseudomonadota</taxon>
        <taxon>Betaproteobacteria</taxon>
        <taxon>Burkholderiales</taxon>
        <taxon>Oxalobacteraceae</taxon>
        <taxon>Oxalobacter</taxon>
    </lineage>
</organism>
<evidence type="ECO:0000313" key="3">
    <source>
        <dbReference type="Proteomes" id="UP001156215"/>
    </source>
</evidence>
<evidence type="ECO:0000256" key="1">
    <source>
        <dbReference type="SAM" id="SignalP"/>
    </source>
</evidence>
<dbReference type="KEGG" id="ovb:NB640_10105"/>
<dbReference type="AlphaFoldDB" id="A0A9E9LZ59"/>
<dbReference type="Proteomes" id="UP001156215">
    <property type="component" value="Chromosome"/>
</dbReference>
<dbReference type="RefSeq" id="WP_269308580.1">
    <property type="nucleotide sequence ID" value="NZ_CP098242.1"/>
</dbReference>
<accession>A0A9E9LZ59</accession>
<protein>
    <submittedName>
        <fullName evidence="2">Uncharacterized protein</fullName>
    </submittedName>
</protein>
<feature type="chain" id="PRO_5039066258" evidence="1">
    <location>
        <begin position="34"/>
        <end position="190"/>
    </location>
</feature>
<reference evidence="2" key="1">
    <citation type="journal article" date="2022" name="Front. Microbiol.">
        <title>New perspectives on an old grouping: The genomic and phenotypic variability of Oxalobacter formigenes and the implications for calcium oxalate stone prevention.</title>
        <authorList>
            <person name="Chmiel J.A."/>
            <person name="Carr C."/>
            <person name="Stuivenberg G.A."/>
            <person name="Venema R."/>
            <person name="Chanyi R.M."/>
            <person name="Al K.F."/>
            <person name="Giguere D."/>
            <person name="Say H."/>
            <person name="Akouris P.P."/>
            <person name="Dominguez Romero S.A."/>
            <person name="Kwong A."/>
            <person name="Tai V."/>
            <person name="Koval S.F."/>
            <person name="Razvi H."/>
            <person name="Bjazevic J."/>
            <person name="Burton J.P."/>
        </authorList>
    </citation>
    <scope>NUCLEOTIDE SEQUENCE</scope>
    <source>
        <strain evidence="2">WoOx3</strain>
    </source>
</reference>
<evidence type="ECO:0000313" key="2">
    <source>
        <dbReference type="EMBL" id="WAW09578.1"/>
    </source>
</evidence>
<proteinExistence type="predicted"/>
<feature type="signal peptide" evidence="1">
    <location>
        <begin position="1"/>
        <end position="33"/>
    </location>
</feature>
<gene>
    <name evidence="2" type="ORF">NB640_10105</name>
</gene>
<sequence>MDRMKRFFDAGWMGRCLCVLFLAGCLVQATAGAACTEEMAEKLVKQNLNMRLRFLKGEKRMPVYEAAAAEQSAQIGQMIAAKDWDGVCKGVFGVIAIADDVLAGGDGKTAPLKNPWDKCTPEKMLSLAAEYDLICLPNRRIENCARRELTPLRRELINLKAQAGSGDVMAARYVNRTCELYTELLKIINE</sequence>
<name>A0A9E9LZ59_9BURK</name>